<sequence length="170" mass="19711">MKLLGAICILITATLIGFEYARKLSERPKQLRLLMSAMQSFEAEMLFGLTPLAEASQKIAKQIPKPLSHFFEAFSSQLYDKQDTAYKAWERSLEETWGETALLETEKEIMRQFGSTLGQQDHEQQTKQMKLTLMHLEREELEARDKQRKYEKMFKSLGFLSGLLMVVILI</sequence>
<comment type="caution">
    <text evidence="2">The sequence shown here is derived from an EMBL/GenBank/DDBJ whole genome shotgun (WGS) entry which is preliminary data.</text>
</comment>
<gene>
    <name evidence="2" type="ORF">AZF04_18370</name>
</gene>
<dbReference type="PIRSF" id="PIRSF021435">
    <property type="entry name" value="SpoIIIAB"/>
    <property type="match status" value="1"/>
</dbReference>
<dbReference type="RefSeq" id="WP_061948749.1">
    <property type="nucleotide sequence ID" value="NZ_LTAO01000013.1"/>
</dbReference>
<protein>
    <submittedName>
        <fullName evidence="2">Stage III sporulation protein SpoAB</fullName>
    </submittedName>
</protein>
<evidence type="ECO:0000313" key="3">
    <source>
        <dbReference type="Proteomes" id="UP000075806"/>
    </source>
</evidence>
<dbReference type="Pfam" id="PF09548">
    <property type="entry name" value="Spore_III_AB"/>
    <property type="match status" value="1"/>
</dbReference>
<name>A0A161PDL4_9BACI</name>
<keyword evidence="1" id="KW-0175">Coiled coil</keyword>
<evidence type="ECO:0000313" key="2">
    <source>
        <dbReference type="EMBL" id="KYG30962.1"/>
    </source>
</evidence>
<dbReference type="AlphaFoldDB" id="A0A161PDL4"/>
<dbReference type="Proteomes" id="UP000075806">
    <property type="component" value="Unassembled WGS sequence"/>
</dbReference>
<dbReference type="InterPro" id="IPR014198">
    <property type="entry name" value="Spore_III_AB"/>
</dbReference>
<keyword evidence="3" id="KW-1185">Reference proteome</keyword>
<dbReference type="OrthoDB" id="1957909at2"/>
<dbReference type="EMBL" id="LTAO01000013">
    <property type="protein sequence ID" value="KYG30962.1"/>
    <property type="molecule type" value="Genomic_DNA"/>
</dbReference>
<dbReference type="STRING" id="519424.AZF04_18370"/>
<evidence type="ECO:0000256" key="1">
    <source>
        <dbReference type="SAM" id="Coils"/>
    </source>
</evidence>
<proteinExistence type="predicted"/>
<feature type="coiled-coil region" evidence="1">
    <location>
        <begin position="119"/>
        <end position="156"/>
    </location>
</feature>
<organism evidence="2 3">
    <name type="scientific">Alkalihalobacillus trypoxylicola</name>
    <dbReference type="NCBI Taxonomy" id="519424"/>
    <lineage>
        <taxon>Bacteria</taxon>
        <taxon>Bacillati</taxon>
        <taxon>Bacillota</taxon>
        <taxon>Bacilli</taxon>
        <taxon>Bacillales</taxon>
        <taxon>Bacillaceae</taxon>
        <taxon>Alkalihalobacillus</taxon>
    </lineage>
</organism>
<dbReference type="NCBIfam" id="TIGR02833">
    <property type="entry name" value="spore_III_AB"/>
    <property type="match status" value="1"/>
</dbReference>
<accession>A0A161PDL4</accession>
<reference evidence="2" key="1">
    <citation type="submission" date="2016-02" db="EMBL/GenBank/DDBJ databases">
        <title>Genome sequence of Bacillus trypoxylicola KCTC 13244(T).</title>
        <authorList>
            <person name="Jeong H."/>
            <person name="Park S.-H."/>
            <person name="Choi S.-K."/>
        </authorList>
    </citation>
    <scope>NUCLEOTIDE SEQUENCE [LARGE SCALE GENOMIC DNA]</scope>
    <source>
        <strain evidence="2">KCTC 13244</strain>
    </source>
</reference>